<sequence length="175" mass="20482">MVAKSRADVLRHKLLLAEIEERKEAQEEIKTLVLDKLNTFTNKCYVKRGQSHSHTAYRFLGVKSKLFDQGGSTLLKVYLKLDTVIKLYYPPKGKGKHSVTYNYFQDSPYGELDEQTFTLDYDDPDGVFNFRRSFHNFTMHLTEISEEHYNDLCSVAKTNEQLTEALIDKYPHDYR</sequence>
<protein>
    <submittedName>
        <fullName evidence="1">Uncharacterized protein</fullName>
    </submittedName>
</protein>
<gene>
    <name evidence="1" type="ORF">Molly1_163</name>
</gene>
<accession>A0A8E4XVS8</accession>
<evidence type="ECO:0000313" key="1">
    <source>
        <dbReference type="EMBL" id="QQO97459.1"/>
    </source>
</evidence>
<dbReference type="Proteomes" id="UP000693768">
    <property type="component" value="Segment"/>
</dbReference>
<dbReference type="EMBL" id="MT732451">
    <property type="protein sequence ID" value="QQO97459.1"/>
    <property type="molecule type" value="Genomic_DNA"/>
</dbReference>
<organism evidence="1 2">
    <name type="scientific">Maribacter phage Molly_1</name>
    <dbReference type="NCBI Taxonomy" id="2745685"/>
    <lineage>
        <taxon>Viruses</taxon>
        <taxon>Duplodnaviria</taxon>
        <taxon>Heunggongvirae</taxon>
        <taxon>Uroviricota</taxon>
        <taxon>Caudoviricetes</taxon>
        <taxon>Molycolviridae</taxon>
        <taxon>Mollyvirus</taxon>
        <taxon>Mollyvirus molly</taxon>
    </lineage>
</organism>
<proteinExistence type="predicted"/>
<keyword evidence="2" id="KW-1185">Reference proteome</keyword>
<name>A0A8E4XVS8_9CAUD</name>
<reference evidence="1" key="1">
    <citation type="submission" date="2020-07" db="EMBL/GenBank/DDBJ databases">
        <title>Highly diverse flavobacterial phages as mortality factor during North Sea spring blooms.</title>
        <authorList>
            <person name="Bartlau N."/>
            <person name="Wichels A."/>
            <person name="Krohne G."/>
            <person name="Adriaenssens E.M."/>
            <person name="Heins A."/>
            <person name="Fuchs B.M."/>
            <person name="Amann R."/>
            <person name="Moraru C."/>
        </authorList>
    </citation>
    <scope>NUCLEOTIDE SEQUENCE</scope>
</reference>
<evidence type="ECO:0000313" key="2">
    <source>
        <dbReference type="Proteomes" id="UP000693768"/>
    </source>
</evidence>